<dbReference type="AlphaFoldDB" id="A0A182KID1"/>
<evidence type="ECO:0000313" key="2">
    <source>
        <dbReference type="EnsemblMetazoa" id="ACHR014216-PA"/>
    </source>
</evidence>
<keyword evidence="1" id="KW-0472">Membrane</keyword>
<keyword evidence="3" id="KW-1185">Reference proteome</keyword>
<sequence>MLLDRGAGERFRAAHGRLDQLRLLGHGERPTVRQRGRGQRDAVVVHVQHRLWTASRINQLHWFILWHIRRRYDVVVVVAQYDATAAAAADVCWLRWDVERRRWRMVLTDGSTGATTSSRHHYLLADDVDGSAASAGCTPRGNHRCWECVTLQLMLLLMMMLLTTIAIR</sequence>
<evidence type="ECO:0000256" key="1">
    <source>
        <dbReference type="SAM" id="Phobius"/>
    </source>
</evidence>
<evidence type="ECO:0000313" key="3">
    <source>
        <dbReference type="Proteomes" id="UP000075881"/>
    </source>
</evidence>
<organism evidence="2 3">
    <name type="scientific">Anopheles christyi</name>
    <dbReference type="NCBI Taxonomy" id="43041"/>
    <lineage>
        <taxon>Eukaryota</taxon>
        <taxon>Metazoa</taxon>
        <taxon>Ecdysozoa</taxon>
        <taxon>Arthropoda</taxon>
        <taxon>Hexapoda</taxon>
        <taxon>Insecta</taxon>
        <taxon>Pterygota</taxon>
        <taxon>Neoptera</taxon>
        <taxon>Endopterygota</taxon>
        <taxon>Diptera</taxon>
        <taxon>Nematocera</taxon>
        <taxon>Culicoidea</taxon>
        <taxon>Culicidae</taxon>
        <taxon>Anophelinae</taxon>
        <taxon>Anopheles</taxon>
    </lineage>
</organism>
<reference evidence="3" key="1">
    <citation type="submission" date="2013-03" db="EMBL/GenBank/DDBJ databases">
        <title>The Genome Sequence of Anopheles christyi ACHKN1017.</title>
        <authorList>
            <consortium name="The Broad Institute Genomics Platform"/>
            <person name="Neafsey D.E."/>
            <person name="Besansky N."/>
            <person name="Walker B."/>
            <person name="Young S.K."/>
            <person name="Zeng Q."/>
            <person name="Gargeya S."/>
            <person name="Fitzgerald M."/>
            <person name="Haas B."/>
            <person name="Abouelleil A."/>
            <person name="Allen A.W."/>
            <person name="Alvarado L."/>
            <person name="Arachchi H.M."/>
            <person name="Berlin A.M."/>
            <person name="Chapman S.B."/>
            <person name="Gainer-Dewar J."/>
            <person name="Goldberg J."/>
            <person name="Griggs A."/>
            <person name="Gujja S."/>
            <person name="Hansen M."/>
            <person name="Howarth C."/>
            <person name="Imamovic A."/>
            <person name="Ireland A."/>
            <person name="Larimer J."/>
            <person name="McCowan C."/>
            <person name="Murphy C."/>
            <person name="Pearson M."/>
            <person name="Poon T.W."/>
            <person name="Priest M."/>
            <person name="Roberts A."/>
            <person name="Saif S."/>
            <person name="Shea T."/>
            <person name="Sisk P."/>
            <person name="Sykes S."/>
            <person name="Wortman J."/>
            <person name="Nusbaum C."/>
            <person name="Birren B."/>
        </authorList>
    </citation>
    <scope>NUCLEOTIDE SEQUENCE [LARGE SCALE GENOMIC DNA]</scope>
    <source>
        <strain evidence="3">ACHKN1017</strain>
    </source>
</reference>
<dbReference type="VEuPathDB" id="VectorBase:ACHR014216"/>
<dbReference type="EnsemblMetazoa" id="ACHR014216-RA">
    <property type="protein sequence ID" value="ACHR014216-PA"/>
    <property type="gene ID" value="ACHR014216"/>
</dbReference>
<dbReference type="Proteomes" id="UP000075881">
    <property type="component" value="Unassembled WGS sequence"/>
</dbReference>
<name>A0A182KID1_9DIPT</name>
<reference evidence="2" key="2">
    <citation type="submission" date="2020-05" db="UniProtKB">
        <authorList>
            <consortium name="EnsemblMetazoa"/>
        </authorList>
    </citation>
    <scope>IDENTIFICATION</scope>
    <source>
        <strain evidence="2">ACHKN1017</strain>
    </source>
</reference>
<protein>
    <submittedName>
        <fullName evidence="2">Uncharacterized protein</fullName>
    </submittedName>
</protein>
<feature type="transmembrane region" description="Helical" evidence="1">
    <location>
        <begin position="149"/>
        <end position="167"/>
    </location>
</feature>
<keyword evidence="1" id="KW-1133">Transmembrane helix</keyword>
<proteinExistence type="predicted"/>
<accession>A0A182KID1</accession>
<keyword evidence="1" id="KW-0812">Transmembrane</keyword>